<evidence type="ECO:0000313" key="2">
    <source>
        <dbReference type="Proteomes" id="UP000005233"/>
    </source>
</evidence>
<dbReference type="HOGENOM" id="CLU_3147950_0_0_2"/>
<dbReference type="RefSeq" id="WP_014406479.1">
    <property type="nucleotide sequence ID" value="NC_017034.1"/>
</dbReference>
<dbReference type="STRING" id="1041930.Mtc_1908"/>
<evidence type="ECO:0000313" key="1">
    <source>
        <dbReference type="EMBL" id="AFD00648.1"/>
    </source>
</evidence>
<proteinExistence type="predicted"/>
<dbReference type="EMBL" id="CP003243">
    <property type="protein sequence ID" value="AFD00648.1"/>
    <property type="molecule type" value="Genomic_DNA"/>
</dbReference>
<keyword evidence="2" id="KW-1185">Reference proteome</keyword>
<organism evidence="1 2">
    <name type="scientific">Methanocella conradii (strain DSM 24694 / JCM 17849 / CGMCC 1.5162 / HZ254)</name>
    <dbReference type="NCBI Taxonomy" id="1041930"/>
    <lineage>
        <taxon>Archaea</taxon>
        <taxon>Methanobacteriati</taxon>
        <taxon>Methanobacteriota</taxon>
        <taxon>Stenosarchaea group</taxon>
        <taxon>Methanomicrobia</taxon>
        <taxon>Methanocellales</taxon>
        <taxon>Methanocellaceae</taxon>
        <taxon>Methanocella</taxon>
    </lineage>
</organism>
<dbReference type="AlphaFoldDB" id="H8I4Q3"/>
<gene>
    <name evidence="1" type="ordered locus">Mtc_1908</name>
</gene>
<dbReference type="Proteomes" id="UP000005233">
    <property type="component" value="Chromosome"/>
</dbReference>
<sequence length="48" mass="5582">MEQRYAANANNGEKAYTVKNYCVNTNRTYIYEIRNGEIVNERKVHGEG</sequence>
<dbReference type="GeneID" id="43501133"/>
<dbReference type="OrthoDB" id="373057at2157"/>
<protein>
    <submittedName>
        <fullName evidence="1">Uncharacterized protein</fullName>
    </submittedName>
</protein>
<reference evidence="1 2" key="1">
    <citation type="journal article" date="2012" name="J. Bacteriol.">
        <title>Complete genome sequence of a thermophilic methanogen, Methanocella conradii HZ254, isolated from Chinese rice field soil.</title>
        <authorList>
            <person name="Lu Z."/>
            <person name="Lu Y."/>
        </authorList>
    </citation>
    <scope>NUCLEOTIDE SEQUENCE [LARGE SCALE GENOMIC DNA]</scope>
    <source>
        <strain evidence="2">DSM 24694 / JCM 17849 / CGMCC 1.5162 / HZ254</strain>
    </source>
</reference>
<name>H8I4Q3_METCZ</name>
<dbReference type="KEGG" id="mez:Mtc_1908"/>
<accession>H8I4Q3</accession>